<dbReference type="EMBL" id="MNYX01000026">
    <property type="protein sequence ID" value="OIP66004.1"/>
    <property type="molecule type" value="Genomic_DNA"/>
</dbReference>
<dbReference type="PANTHER" id="PTHR10937">
    <property type="entry name" value="GLUCOSAMINE--FRUCTOSE-6-PHOSPHATE AMINOTRANSFERASE, ISOMERIZING"/>
    <property type="match status" value="1"/>
</dbReference>
<evidence type="ECO:0000256" key="6">
    <source>
        <dbReference type="ARBA" id="ARBA00022737"/>
    </source>
</evidence>
<dbReference type="GO" id="GO:0006002">
    <property type="term" value="P:fructose 6-phosphate metabolic process"/>
    <property type="evidence" value="ECO:0007669"/>
    <property type="project" value="TreeGrafter"/>
</dbReference>
<dbReference type="InterPro" id="IPR005855">
    <property type="entry name" value="GFAT"/>
</dbReference>
<protein>
    <recommendedName>
        <fullName evidence="3">Glutamine--fructose-6-phosphate aminotransferase [isomerizing]</fullName>
        <ecNumber evidence="2">2.6.1.16</ecNumber>
    </recommendedName>
</protein>
<feature type="domain" description="Glutamine amidotransferase type-2" evidence="8">
    <location>
        <begin position="2"/>
        <end position="227"/>
    </location>
</feature>
<dbReference type="InterPro" id="IPR001347">
    <property type="entry name" value="SIS_dom"/>
</dbReference>
<dbReference type="PROSITE" id="PS51464">
    <property type="entry name" value="SIS"/>
    <property type="match status" value="2"/>
</dbReference>
<evidence type="ECO:0000256" key="5">
    <source>
        <dbReference type="ARBA" id="ARBA00022679"/>
    </source>
</evidence>
<keyword evidence="5" id="KW-0808">Transferase</keyword>
<evidence type="ECO:0000256" key="4">
    <source>
        <dbReference type="ARBA" id="ARBA00022576"/>
    </source>
</evidence>
<evidence type="ECO:0000259" key="9">
    <source>
        <dbReference type="PROSITE" id="PS51464"/>
    </source>
</evidence>
<name>A0A1J5G0X7_9BACT</name>
<dbReference type="GO" id="GO:0004360">
    <property type="term" value="F:glutamine-fructose-6-phosphate transaminase (isomerizing) activity"/>
    <property type="evidence" value="ECO:0007669"/>
    <property type="project" value="UniProtKB-EC"/>
</dbReference>
<accession>A0A1J5G0X7</accession>
<evidence type="ECO:0000259" key="8">
    <source>
        <dbReference type="PROSITE" id="PS51278"/>
    </source>
</evidence>
<dbReference type="GO" id="GO:0006487">
    <property type="term" value="P:protein N-linked glycosylation"/>
    <property type="evidence" value="ECO:0007669"/>
    <property type="project" value="TreeGrafter"/>
</dbReference>
<evidence type="ECO:0000256" key="3">
    <source>
        <dbReference type="ARBA" id="ARBA00016090"/>
    </source>
</evidence>
<dbReference type="EC" id="2.6.1.16" evidence="2"/>
<keyword evidence="6" id="KW-0677">Repeat</keyword>
<evidence type="ECO:0000256" key="7">
    <source>
        <dbReference type="ARBA" id="ARBA00022962"/>
    </source>
</evidence>
<organism evidence="10 11">
    <name type="scientific">Candidatus Nomurabacteria bacterium CG2_30_43_9</name>
    <dbReference type="NCBI Taxonomy" id="1805283"/>
    <lineage>
        <taxon>Bacteria</taxon>
        <taxon>Candidatus Nomuraibacteriota</taxon>
    </lineage>
</organism>
<dbReference type="FunFam" id="3.40.50.10490:FF:000001">
    <property type="entry name" value="Glutamine--fructose-6-phosphate aminotransferase [isomerizing]"/>
    <property type="match status" value="1"/>
</dbReference>
<evidence type="ECO:0000313" key="10">
    <source>
        <dbReference type="EMBL" id="OIP66004.1"/>
    </source>
</evidence>
<dbReference type="GO" id="GO:0006047">
    <property type="term" value="P:UDP-N-acetylglucosamine metabolic process"/>
    <property type="evidence" value="ECO:0007669"/>
    <property type="project" value="TreeGrafter"/>
</dbReference>
<dbReference type="NCBIfam" id="TIGR01135">
    <property type="entry name" value="glmS"/>
    <property type="match status" value="1"/>
</dbReference>
<dbReference type="InterPro" id="IPR035490">
    <property type="entry name" value="GlmS/FrlB_SIS"/>
</dbReference>
<dbReference type="InterPro" id="IPR029055">
    <property type="entry name" value="Ntn_hydrolases_N"/>
</dbReference>
<dbReference type="AlphaFoldDB" id="A0A1J5G0X7"/>
<dbReference type="InterPro" id="IPR035466">
    <property type="entry name" value="GlmS/AgaS_SIS"/>
</dbReference>
<dbReference type="Proteomes" id="UP000182059">
    <property type="component" value="Unassembled WGS sequence"/>
</dbReference>
<dbReference type="CDD" id="cd00714">
    <property type="entry name" value="GFAT"/>
    <property type="match status" value="1"/>
</dbReference>
<sequence>MCGIIGIITSEKRNLIPEIISSLKNLEYRGYDSTGIAIIDNGNIKRVRRIGAPSDVFHNQEITEAFEVPSDGFSIGIGHNRWATHGKPSEENAHPHFDCGGNLAIVHNGTILNYESLRKELISLGHTFLSTTDTEVIPHLIEQSRKEGASLKDAFLNTASLLHGSFGIALISTDDPNRLLLAKHGSPLLFGILDNTLIAASSSNAILSYTNTFIALADGEYADLSIKEGSVTYIIGTILDPEKLLTKEVMTITDKSLGDMTKGEYESFMKKEIHEQPSVFRTTILGRYDEETGDAVLGGLIDYEEILRNAKQVLTVACGTAHNASLVGGVLIETLAGIPVRSEIASEFRYKKVPMIPTETVLFAVSQSGETADTLESVKEARRKGYKTFGIINVVGSAIAETVDAGVYARAGFEIGVASTKAFTAQLAVFYLLAIKLARERGMTPQKGKGLLTELEEIPNLMTKTLVDTESIVRELAEHYANKNICTINFLGRGIHVPLSTEAALKFKELTYLEAGSYPLGELKHGPIAVIDNDALSVIIMPYDELFELNKNSLEQILSKSGNVILITDEIGAKKLGAQSVDIVVIPTLKNTLLYPTLEILPLQLFAYYYALALGNNVDKPRNLAKSVTVE</sequence>
<gene>
    <name evidence="10" type="ORF">AUK15_01005</name>
</gene>
<dbReference type="NCBIfam" id="NF001484">
    <property type="entry name" value="PRK00331.1"/>
    <property type="match status" value="1"/>
</dbReference>
<dbReference type="Gene3D" id="3.40.50.10490">
    <property type="entry name" value="Glucose-6-phosphate isomerase like protein, domain 1"/>
    <property type="match status" value="2"/>
</dbReference>
<dbReference type="InterPro" id="IPR017932">
    <property type="entry name" value="GATase_2_dom"/>
</dbReference>
<dbReference type="PANTHER" id="PTHR10937:SF0">
    <property type="entry name" value="GLUTAMINE--FRUCTOSE-6-PHOSPHATE TRANSAMINASE (ISOMERIZING)"/>
    <property type="match status" value="1"/>
</dbReference>
<comment type="catalytic activity">
    <reaction evidence="1">
        <text>D-fructose 6-phosphate + L-glutamine = D-glucosamine 6-phosphate + L-glutamate</text>
        <dbReference type="Rhea" id="RHEA:13237"/>
        <dbReference type="ChEBI" id="CHEBI:29985"/>
        <dbReference type="ChEBI" id="CHEBI:58359"/>
        <dbReference type="ChEBI" id="CHEBI:58725"/>
        <dbReference type="ChEBI" id="CHEBI:61527"/>
        <dbReference type="EC" id="2.6.1.16"/>
    </reaction>
</comment>
<dbReference type="InterPro" id="IPR046348">
    <property type="entry name" value="SIS_dom_sf"/>
</dbReference>
<dbReference type="CDD" id="cd05009">
    <property type="entry name" value="SIS_GlmS_GlmD_2"/>
    <property type="match status" value="1"/>
</dbReference>
<dbReference type="SUPFAM" id="SSF53697">
    <property type="entry name" value="SIS domain"/>
    <property type="match status" value="1"/>
</dbReference>
<proteinExistence type="predicted"/>
<dbReference type="InterPro" id="IPR047084">
    <property type="entry name" value="GFAT_N"/>
</dbReference>
<evidence type="ECO:0000313" key="11">
    <source>
        <dbReference type="Proteomes" id="UP000182059"/>
    </source>
</evidence>
<dbReference type="Pfam" id="PF13522">
    <property type="entry name" value="GATase_6"/>
    <property type="match status" value="1"/>
</dbReference>
<comment type="caution">
    <text evidence="10">The sequence shown here is derived from an EMBL/GenBank/DDBJ whole genome shotgun (WGS) entry which is preliminary data.</text>
</comment>
<keyword evidence="7" id="KW-0315">Glutamine amidotransferase</keyword>
<keyword evidence="4" id="KW-0032">Aminotransferase</keyword>
<evidence type="ECO:0000256" key="2">
    <source>
        <dbReference type="ARBA" id="ARBA00012916"/>
    </source>
</evidence>
<dbReference type="Pfam" id="PF01380">
    <property type="entry name" value="SIS"/>
    <property type="match status" value="2"/>
</dbReference>
<dbReference type="GO" id="GO:0097367">
    <property type="term" value="F:carbohydrate derivative binding"/>
    <property type="evidence" value="ECO:0007669"/>
    <property type="project" value="InterPro"/>
</dbReference>
<feature type="domain" description="SIS" evidence="9">
    <location>
        <begin position="303"/>
        <end position="443"/>
    </location>
</feature>
<dbReference type="Gene3D" id="3.60.20.10">
    <property type="entry name" value="Glutamine Phosphoribosylpyrophosphate, subunit 1, domain 1"/>
    <property type="match status" value="1"/>
</dbReference>
<feature type="domain" description="SIS" evidence="9">
    <location>
        <begin position="476"/>
        <end position="621"/>
    </location>
</feature>
<dbReference type="PROSITE" id="PS51278">
    <property type="entry name" value="GATASE_TYPE_2"/>
    <property type="match status" value="1"/>
</dbReference>
<evidence type="ECO:0000256" key="1">
    <source>
        <dbReference type="ARBA" id="ARBA00001031"/>
    </source>
</evidence>
<dbReference type="SUPFAM" id="SSF56235">
    <property type="entry name" value="N-terminal nucleophile aminohydrolases (Ntn hydrolases)"/>
    <property type="match status" value="1"/>
</dbReference>
<reference evidence="10 11" key="1">
    <citation type="journal article" date="2016" name="Environ. Microbiol.">
        <title>Genomic resolution of a cold subsurface aquifer community provides metabolic insights for novel microbes adapted to high CO concentrations.</title>
        <authorList>
            <person name="Probst A.J."/>
            <person name="Castelle C.J."/>
            <person name="Singh A."/>
            <person name="Brown C.T."/>
            <person name="Anantharaman K."/>
            <person name="Sharon I."/>
            <person name="Hug L.A."/>
            <person name="Burstein D."/>
            <person name="Emerson J.B."/>
            <person name="Thomas B.C."/>
            <person name="Banfield J.F."/>
        </authorList>
    </citation>
    <scope>NUCLEOTIDE SEQUENCE [LARGE SCALE GENOMIC DNA]</scope>
    <source>
        <strain evidence="10">CG2_30_43_9</strain>
    </source>
</reference>
<dbReference type="CDD" id="cd05008">
    <property type="entry name" value="SIS_GlmS_GlmD_1"/>
    <property type="match status" value="1"/>
</dbReference>